<dbReference type="PATRIC" id="fig|1240678.4.peg.5994"/>
<proteinExistence type="predicted"/>
<gene>
    <name evidence="2" type="ORF">SNA_28105</name>
</gene>
<dbReference type="Proteomes" id="UP000032458">
    <property type="component" value="Unassembled WGS sequence"/>
</dbReference>
<dbReference type="EMBL" id="JRKI01000034">
    <property type="protein sequence ID" value="KIZ15419.1"/>
    <property type="molecule type" value="Genomic_DNA"/>
</dbReference>
<reference evidence="2 3" key="1">
    <citation type="submission" date="2014-09" db="EMBL/GenBank/DDBJ databases">
        <title>Draft genome sequence of Streptomyces natalensis ATCC 27448, producer of the antifungal pimaricin.</title>
        <authorList>
            <person name="Mendes M.V."/>
            <person name="Beites T."/>
            <person name="Pires S."/>
            <person name="Santos C.L."/>
            <person name="Moradas-Ferreira P."/>
        </authorList>
    </citation>
    <scope>NUCLEOTIDE SEQUENCE [LARGE SCALE GENOMIC DNA]</scope>
    <source>
        <strain evidence="2 3">ATCC 27448</strain>
    </source>
</reference>
<sequence length="102" mass="11355">MINHDAPGELKKRAETLRSCARRARTAARAMGTFLDREVKQATGYGDGLIWSGPYATNTIATLKQRKADLQRMAADLTADAGRWEKEAERLEERARGKRGGH</sequence>
<name>A0A0D7CGM6_9ACTN</name>
<evidence type="ECO:0000313" key="3">
    <source>
        <dbReference type="Proteomes" id="UP000032458"/>
    </source>
</evidence>
<organism evidence="2 3">
    <name type="scientific">Streptomyces natalensis ATCC 27448</name>
    <dbReference type="NCBI Taxonomy" id="1240678"/>
    <lineage>
        <taxon>Bacteria</taxon>
        <taxon>Bacillati</taxon>
        <taxon>Actinomycetota</taxon>
        <taxon>Actinomycetes</taxon>
        <taxon>Kitasatosporales</taxon>
        <taxon>Streptomycetaceae</taxon>
        <taxon>Streptomyces</taxon>
    </lineage>
</organism>
<feature type="coiled-coil region" evidence="1">
    <location>
        <begin position="60"/>
        <end position="94"/>
    </location>
</feature>
<accession>A0A0D7CGM6</accession>
<dbReference type="AlphaFoldDB" id="A0A0D7CGM6"/>
<dbReference type="RefSeq" id="WP_030063066.1">
    <property type="nucleotide sequence ID" value="NZ_JRKI01000034.1"/>
</dbReference>
<keyword evidence="3" id="KW-1185">Reference proteome</keyword>
<protein>
    <submittedName>
        <fullName evidence="2">Uncharacterized protein</fullName>
    </submittedName>
</protein>
<keyword evidence="1" id="KW-0175">Coiled coil</keyword>
<evidence type="ECO:0000256" key="1">
    <source>
        <dbReference type="SAM" id="Coils"/>
    </source>
</evidence>
<comment type="caution">
    <text evidence="2">The sequence shown here is derived from an EMBL/GenBank/DDBJ whole genome shotgun (WGS) entry which is preliminary data.</text>
</comment>
<evidence type="ECO:0000313" key="2">
    <source>
        <dbReference type="EMBL" id="KIZ15419.1"/>
    </source>
</evidence>